<comment type="caution">
    <text evidence="2">The sequence shown here is derived from an EMBL/GenBank/DDBJ whole genome shotgun (WGS) entry which is preliminary data.</text>
</comment>
<evidence type="ECO:0000313" key="2">
    <source>
        <dbReference type="EMBL" id="MFD2833172.1"/>
    </source>
</evidence>
<organism evidence="2 3">
    <name type="scientific">Christiangramia antarctica</name>
    <dbReference type="NCBI Taxonomy" id="2058158"/>
    <lineage>
        <taxon>Bacteria</taxon>
        <taxon>Pseudomonadati</taxon>
        <taxon>Bacteroidota</taxon>
        <taxon>Flavobacteriia</taxon>
        <taxon>Flavobacteriales</taxon>
        <taxon>Flavobacteriaceae</taxon>
        <taxon>Christiangramia</taxon>
    </lineage>
</organism>
<protein>
    <submittedName>
        <fullName evidence="2">P-loop NTPase fold protein</fullName>
    </submittedName>
</protein>
<dbReference type="SMART" id="SM00382">
    <property type="entry name" value="AAA"/>
    <property type="match status" value="1"/>
</dbReference>
<proteinExistence type="predicted"/>
<dbReference type="EMBL" id="JBHUOJ010000016">
    <property type="protein sequence ID" value="MFD2833172.1"/>
    <property type="molecule type" value="Genomic_DNA"/>
</dbReference>
<dbReference type="InterPro" id="IPR027417">
    <property type="entry name" value="P-loop_NTPase"/>
</dbReference>
<dbReference type="Proteomes" id="UP001597438">
    <property type="component" value="Unassembled WGS sequence"/>
</dbReference>
<reference evidence="3" key="1">
    <citation type="journal article" date="2019" name="Int. J. Syst. Evol. Microbiol.">
        <title>The Global Catalogue of Microorganisms (GCM) 10K type strain sequencing project: providing services to taxonomists for standard genome sequencing and annotation.</title>
        <authorList>
            <consortium name="The Broad Institute Genomics Platform"/>
            <consortium name="The Broad Institute Genome Sequencing Center for Infectious Disease"/>
            <person name="Wu L."/>
            <person name="Ma J."/>
        </authorList>
    </citation>
    <scope>NUCLEOTIDE SEQUENCE [LARGE SCALE GENOMIC DNA]</scope>
    <source>
        <strain evidence="3">KCTC 52925</strain>
    </source>
</reference>
<name>A0ABW5X317_9FLAO</name>
<dbReference type="PANTHER" id="PTHR22674">
    <property type="entry name" value="NTPASE, KAP FAMILY P-LOOP DOMAIN-CONTAINING 1"/>
    <property type="match status" value="1"/>
</dbReference>
<dbReference type="RefSeq" id="WP_251740939.1">
    <property type="nucleotide sequence ID" value="NZ_JBHUOJ010000016.1"/>
</dbReference>
<gene>
    <name evidence="2" type="ORF">ACFSYS_07700</name>
</gene>
<dbReference type="InterPro" id="IPR052754">
    <property type="entry name" value="NTPase_KAP_P-loop"/>
</dbReference>
<evidence type="ECO:0000259" key="1">
    <source>
        <dbReference type="SMART" id="SM00382"/>
    </source>
</evidence>
<sequence length="621" mass="71018">MWSDNETTEDLLGFKVHADLIAEVINDPDLLPITMGIFGDWGSGKSSILKILSNHLKQEEDGTFVLYFNGWLFEGYDDAKAALLESIIKEFEENKRFTPEIKQKAKKLIKSVNWMRILGLGFKNIALPVADAYFTGGVSILPFLAGKLSKIDGSHIIENLQGDGAENFLKSLVEDLPKDDPSMLVREFRENFKELIKESKISKLVIIIDDLDRCQPDRIIENLEAIKLFLNVENTAFIIGADPRIVRHAISHRFKVRDVEPGTTNRVVDDYLEKLIQIPYYLPKLSDSEVETYISLLICKRELDLKIFQKVLDTFNEYREKNRYSVFGLTNIKEVIGPDDYEKLSKSLGSLPALSSIITQSLYGNPRQIKRFLNTFILRNRLAKVANISGFDESVLAKLMILEYTELPLFLKLYEWQSTKEGRPDQILELENKCSEYSETDFKEFLTKGDYSNWNKDKVIQWLKVEPALCEIDLRDYYWISRDNISSTISGASLIPPIIKSTYNKLNQEGLPVKATKAIIKKDVMLLNESELNQFLEFAVAMAQRNQESTLSYKLFQFMIEEGVRGSEESYKYLLNLIDLEKIPPAIGVDLRSLKNNPVLGDFLSELLSTSNSKVAKAFKK</sequence>
<dbReference type="InterPro" id="IPR003593">
    <property type="entry name" value="AAA+_ATPase"/>
</dbReference>
<dbReference type="SUPFAM" id="SSF52540">
    <property type="entry name" value="P-loop containing nucleoside triphosphate hydrolases"/>
    <property type="match status" value="1"/>
</dbReference>
<feature type="domain" description="AAA+ ATPase" evidence="1">
    <location>
        <begin position="31"/>
        <end position="260"/>
    </location>
</feature>
<dbReference type="Pfam" id="PF07693">
    <property type="entry name" value="KAP_NTPase"/>
    <property type="match status" value="1"/>
</dbReference>
<accession>A0ABW5X317</accession>
<dbReference type="InterPro" id="IPR011646">
    <property type="entry name" value="KAP_P-loop"/>
</dbReference>
<dbReference type="Gene3D" id="3.40.50.300">
    <property type="entry name" value="P-loop containing nucleotide triphosphate hydrolases"/>
    <property type="match status" value="1"/>
</dbReference>
<evidence type="ECO:0000313" key="3">
    <source>
        <dbReference type="Proteomes" id="UP001597438"/>
    </source>
</evidence>
<dbReference type="PANTHER" id="PTHR22674:SF6">
    <property type="entry name" value="NTPASE KAP FAMILY P-LOOP DOMAIN-CONTAINING PROTEIN 1"/>
    <property type="match status" value="1"/>
</dbReference>
<keyword evidence="3" id="KW-1185">Reference proteome</keyword>